<evidence type="ECO:0000313" key="3">
    <source>
        <dbReference type="EMBL" id="VEB92963.1"/>
    </source>
</evidence>
<feature type="transmembrane region" description="Helical" evidence="1">
    <location>
        <begin position="69"/>
        <end position="90"/>
    </location>
</feature>
<accession>A0A447UQM2</accession>
<evidence type="ECO:0000313" key="4">
    <source>
        <dbReference type="Proteomes" id="UP000270272"/>
    </source>
</evidence>
<organism evidence="3 4">
    <name type="scientific">Citrobacter koseri</name>
    <name type="common">Citrobacter diversus</name>
    <dbReference type="NCBI Taxonomy" id="545"/>
    <lineage>
        <taxon>Bacteria</taxon>
        <taxon>Pseudomonadati</taxon>
        <taxon>Pseudomonadota</taxon>
        <taxon>Gammaproteobacteria</taxon>
        <taxon>Enterobacterales</taxon>
        <taxon>Enterobacteriaceae</taxon>
        <taxon>Citrobacter</taxon>
    </lineage>
</organism>
<dbReference type="Proteomes" id="UP000270272">
    <property type="component" value="Chromosome"/>
</dbReference>
<protein>
    <submittedName>
        <fullName evidence="3">PTS system 2-O-a-mannosyl-D-glycerate specific transporter subunit IIABC</fullName>
    </submittedName>
</protein>
<reference evidence="3 4" key="1">
    <citation type="submission" date="2018-12" db="EMBL/GenBank/DDBJ databases">
        <authorList>
            <consortium name="Pathogen Informatics"/>
        </authorList>
    </citation>
    <scope>NUCLEOTIDE SEQUENCE [LARGE SCALE GENOMIC DNA]</scope>
    <source>
        <strain evidence="3 4">NCTC11075</strain>
    </source>
</reference>
<dbReference type="Gene3D" id="3.40.930.10">
    <property type="entry name" value="Mannitol-specific EII, Chain A"/>
    <property type="match status" value="1"/>
</dbReference>
<proteinExistence type="predicted"/>
<gene>
    <name evidence="3" type="primary">hrsA_1</name>
    <name evidence="3" type="ORF">NCTC11075_03832</name>
</gene>
<dbReference type="PROSITE" id="PS51094">
    <property type="entry name" value="PTS_EIIA_TYPE_2"/>
    <property type="match status" value="1"/>
</dbReference>
<dbReference type="EMBL" id="LR134204">
    <property type="protein sequence ID" value="VEB92963.1"/>
    <property type="molecule type" value="Genomic_DNA"/>
</dbReference>
<name>A0A447UQM2_CITKO</name>
<dbReference type="InterPro" id="IPR016152">
    <property type="entry name" value="PTrfase/Anion_transptr"/>
</dbReference>
<dbReference type="InterPro" id="IPR002178">
    <property type="entry name" value="PTS_EIIA_type-2_dom"/>
</dbReference>
<sequence>MVFLLAIPPEEAGSTHMQLLTRLTSSLVDDKVRESLINASSAEEVLALLSPDAPSVSPEPAIAVKNTRLVPLVLGIVAVAAFINAGIHWMNATVQ</sequence>
<feature type="domain" description="PTS EIIA type-2" evidence="2">
    <location>
        <begin position="1"/>
        <end position="52"/>
    </location>
</feature>
<evidence type="ECO:0000259" key="2">
    <source>
        <dbReference type="PROSITE" id="PS51094"/>
    </source>
</evidence>
<keyword evidence="1" id="KW-0812">Transmembrane</keyword>
<dbReference type="SUPFAM" id="SSF55804">
    <property type="entry name" value="Phoshotransferase/anion transport protein"/>
    <property type="match status" value="1"/>
</dbReference>
<keyword evidence="1" id="KW-1133">Transmembrane helix</keyword>
<dbReference type="AlphaFoldDB" id="A0A447UQM2"/>
<evidence type="ECO:0000256" key="1">
    <source>
        <dbReference type="SAM" id="Phobius"/>
    </source>
</evidence>
<keyword evidence="1" id="KW-0472">Membrane</keyword>